<accession>A0ABQ0QJJ2</accession>
<organism evidence="1 2">
    <name type="scientific">Neokomagataea tanensis NBRC 106556</name>
    <dbReference type="NCBI Taxonomy" id="1223519"/>
    <lineage>
        <taxon>Bacteria</taxon>
        <taxon>Pseudomonadati</taxon>
        <taxon>Pseudomonadota</taxon>
        <taxon>Alphaproteobacteria</taxon>
        <taxon>Acetobacterales</taxon>
        <taxon>Acetobacteraceae</taxon>
        <taxon>Neokomagataea</taxon>
    </lineage>
</organism>
<sequence>MLVGNFSSNPPKRLKMNDLFWLTNEQIERYGHSVPRATAKPHTANRRMLGGIIFVSRNGPRRRDAPLHVDDR</sequence>
<reference evidence="1" key="1">
    <citation type="submission" date="2013-04" db="EMBL/GenBank/DDBJ databases">
        <title>The genome sequencing project of 58 acetic acid bacteria.</title>
        <authorList>
            <person name="Okamoto-Kainuma A."/>
            <person name="Ishikawa M."/>
            <person name="Umino S."/>
            <person name="Koizumi Y."/>
            <person name="Shiwa Y."/>
            <person name="Yoshikawa H."/>
            <person name="Matsutani M."/>
            <person name="Matsushita K."/>
        </authorList>
    </citation>
    <scope>NUCLEOTIDE SEQUENCE</scope>
    <source>
        <strain evidence="1">NBRC 106556</strain>
    </source>
</reference>
<protein>
    <submittedName>
        <fullName evidence="1">Transposase</fullName>
    </submittedName>
</protein>
<dbReference type="Proteomes" id="UP001062443">
    <property type="component" value="Unassembled WGS sequence"/>
</dbReference>
<name>A0ABQ0QJJ2_9PROT</name>
<dbReference type="EMBL" id="BAQB01000018">
    <property type="protein sequence ID" value="GBR47096.1"/>
    <property type="molecule type" value="Genomic_DNA"/>
</dbReference>
<evidence type="ECO:0000313" key="2">
    <source>
        <dbReference type="Proteomes" id="UP001062443"/>
    </source>
</evidence>
<gene>
    <name evidence="1" type="ORF">AA106556_1338</name>
</gene>
<evidence type="ECO:0000313" key="1">
    <source>
        <dbReference type="EMBL" id="GBR47096.1"/>
    </source>
</evidence>
<proteinExistence type="predicted"/>
<keyword evidence="2" id="KW-1185">Reference proteome</keyword>
<comment type="caution">
    <text evidence="1">The sequence shown here is derived from an EMBL/GenBank/DDBJ whole genome shotgun (WGS) entry which is preliminary data.</text>
</comment>